<dbReference type="InterPro" id="IPR009003">
    <property type="entry name" value="Peptidase_S1_PA"/>
</dbReference>
<evidence type="ECO:0000256" key="5">
    <source>
        <dbReference type="SAM" id="MobiDB-lite"/>
    </source>
</evidence>
<evidence type="ECO:0000256" key="6">
    <source>
        <dbReference type="SAM" id="Phobius"/>
    </source>
</evidence>
<dbReference type="SUPFAM" id="SSF50494">
    <property type="entry name" value="Trypsin-like serine proteases"/>
    <property type="match status" value="1"/>
</dbReference>
<feature type="domain" description="PDZ" evidence="7">
    <location>
        <begin position="282"/>
        <end position="398"/>
    </location>
</feature>
<feature type="compositionally biased region" description="Acidic residues" evidence="5">
    <location>
        <begin position="56"/>
        <end position="70"/>
    </location>
</feature>
<dbReference type="SMART" id="SM00228">
    <property type="entry name" value="PDZ"/>
    <property type="match status" value="1"/>
</dbReference>
<evidence type="ECO:0000256" key="4">
    <source>
        <dbReference type="ARBA" id="ARBA00022825"/>
    </source>
</evidence>
<dbReference type="EMBL" id="AVPF01000017">
    <property type="protein sequence ID" value="KGX89257.1"/>
    <property type="molecule type" value="Genomic_DNA"/>
</dbReference>
<dbReference type="Gene3D" id="2.40.10.10">
    <property type="entry name" value="Trypsin-like serine proteases"/>
    <property type="match status" value="2"/>
</dbReference>
<gene>
    <name evidence="8" type="ORF">N783_07110</name>
</gene>
<feature type="compositionally biased region" description="Low complexity" evidence="5">
    <location>
        <begin position="71"/>
        <end position="81"/>
    </location>
</feature>
<dbReference type="InterPro" id="IPR001940">
    <property type="entry name" value="Peptidase_S1C"/>
</dbReference>
<dbReference type="InterPro" id="IPR043504">
    <property type="entry name" value="Peptidase_S1_PA_chymotrypsin"/>
</dbReference>
<keyword evidence="3" id="KW-0378">Hydrolase</keyword>
<comment type="similarity">
    <text evidence="1">Belongs to the peptidase S1C family.</text>
</comment>
<proteinExistence type="inferred from homology"/>
<evidence type="ECO:0000313" key="9">
    <source>
        <dbReference type="Proteomes" id="UP000030403"/>
    </source>
</evidence>
<feature type="transmembrane region" description="Helical" evidence="6">
    <location>
        <begin position="19"/>
        <end position="42"/>
    </location>
</feature>
<dbReference type="eggNOG" id="COG0265">
    <property type="taxonomic scope" value="Bacteria"/>
</dbReference>
<dbReference type="SUPFAM" id="SSF50156">
    <property type="entry name" value="PDZ domain-like"/>
    <property type="match status" value="1"/>
</dbReference>
<name>A0A0A5I076_9BACI</name>
<dbReference type="Gene3D" id="2.30.42.10">
    <property type="match status" value="1"/>
</dbReference>
<dbReference type="Proteomes" id="UP000030403">
    <property type="component" value="Unassembled WGS sequence"/>
</dbReference>
<evidence type="ECO:0000313" key="8">
    <source>
        <dbReference type="EMBL" id="KGX89257.1"/>
    </source>
</evidence>
<dbReference type="PANTHER" id="PTHR43343:SF3">
    <property type="entry name" value="PROTEASE DO-LIKE 8, CHLOROPLASTIC"/>
    <property type="match status" value="1"/>
</dbReference>
<comment type="caution">
    <text evidence="8">The sequence shown here is derived from an EMBL/GenBank/DDBJ whole genome shotgun (WGS) entry which is preliminary data.</text>
</comment>
<keyword evidence="6" id="KW-0472">Membrane</keyword>
<keyword evidence="6" id="KW-1133">Transmembrane helix</keyword>
<keyword evidence="2 8" id="KW-0645">Protease</keyword>
<dbReference type="InterPro" id="IPR051201">
    <property type="entry name" value="Chloro_Bact_Ser_Proteases"/>
</dbReference>
<organism evidence="8 9">
    <name type="scientific">Pontibacillus marinus BH030004 = DSM 16465</name>
    <dbReference type="NCBI Taxonomy" id="1385511"/>
    <lineage>
        <taxon>Bacteria</taxon>
        <taxon>Bacillati</taxon>
        <taxon>Bacillota</taxon>
        <taxon>Bacilli</taxon>
        <taxon>Bacillales</taxon>
        <taxon>Bacillaceae</taxon>
        <taxon>Pontibacillus</taxon>
    </lineage>
</organism>
<sequence>MGYYDDHVSSKNQHKRPSWIMPTVVGLILGAVLIVLALPALIQSNILPYDITTPDESNDQVQADEDENQNDNDAASETQDVNVDVTTQVTKVVADVQETVVGVINIRRGSSNFFESQSAQQGTGSGVIYKKSDGKAYVVTNHHVIQGADELEVELIDGTRIEAQLLGSDPYMDLAVLEMSSEKVGKAIKLGSSDDLKVGEPALAIGNPLGLKFAGSVTKGIISGKERAIPQDLNGDGRVDWNAEVVQTDAAINPGNSGGALINIKGQLIGINSMKIAKSAVEGIGFSIPIDIAKPIIQDIEEDGEVTRPYMGVEAYSLADVPRAEWERTLKLPEEVTQGVFLRRVEPASPADAAGLKKYDVITQLDGKPVKDIVDLRKHLYQEKEVGDQMEVTLYREGEKQTLTMELSSSSY</sequence>
<dbReference type="Pfam" id="PF13365">
    <property type="entry name" value="Trypsin_2"/>
    <property type="match status" value="1"/>
</dbReference>
<dbReference type="PANTHER" id="PTHR43343">
    <property type="entry name" value="PEPTIDASE S12"/>
    <property type="match status" value="1"/>
</dbReference>
<dbReference type="Pfam" id="PF13180">
    <property type="entry name" value="PDZ_2"/>
    <property type="match status" value="1"/>
</dbReference>
<keyword evidence="9" id="KW-1185">Reference proteome</keyword>
<dbReference type="STRING" id="1385511.GCA_000425225_01579"/>
<dbReference type="InterPro" id="IPR036034">
    <property type="entry name" value="PDZ_sf"/>
</dbReference>
<evidence type="ECO:0000256" key="3">
    <source>
        <dbReference type="ARBA" id="ARBA00022801"/>
    </source>
</evidence>
<dbReference type="InterPro" id="IPR001478">
    <property type="entry name" value="PDZ"/>
</dbReference>
<accession>A0A0A5I076</accession>
<protein>
    <submittedName>
        <fullName evidence="8">Serine protease</fullName>
    </submittedName>
</protein>
<keyword evidence="6" id="KW-0812">Transmembrane</keyword>
<reference evidence="8 9" key="1">
    <citation type="submission" date="2013-08" db="EMBL/GenBank/DDBJ databases">
        <authorList>
            <person name="Huang J."/>
            <person name="Wang G."/>
        </authorList>
    </citation>
    <scope>NUCLEOTIDE SEQUENCE [LARGE SCALE GENOMIC DNA]</scope>
    <source>
        <strain evidence="8 9">BH030004</strain>
    </source>
</reference>
<feature type="region of interest" description="Disordered" evidence="5">
    <location>
        <begin position="53"/>
        <end position="81"/>
    </location>
</feature>
<dbReference type="PRINTS" id="PR00834">
    <property type="entry name" value="PROTEASES2C"/>
</dbReference>
<dbReference type="AlphaFoldDB" id="A0A0A5I076"/>
<keyword evidence="4" id="KW-0720">Serine protease</keyword>
<dbReference type="OrthoDB" id="9758917at2"/>
<evidence type="ECO:0000256" key="1">
    <source>
        <dbReference type="ARBA" id="ARBA00010541"/>
    </source>
</evidence>
<evidence type="ECO:0000259" key="7">
    <source>
        <dbReference type="SMART" id="SM00228"/>
    </source>
</evidence>
<evidence type="ECO:0000256" key="2">
    <source>
        <dbReference type="ARBA" id="ARBA00022670"/>
    </source>
</evidence>
<dbReference type="FunFam" id="2.40.10.10:FF:000001">
    <property type="entry name" value="Periplasmic serine protease DegS"/>
    <property type="match status" value="1"/>
</dbReference>
<dbReference type="RefSeq" id="WP_027448457.1">
    <property type="nucleotide sequence ID" value="NZ_AVPF01000017.1"/>
</dbReference>
<dbReference type="GO" id="GO:0006508">
    <property type="term" value="P:proteolysis"/>
    <property type="evidence" value="ECO:0007669"/>
    <property type="project" value="UniProtKB-KW"/>
</dbReference>
<dbReference type="GO" id="GO:0004252">
    <property type="term" value="F:serine-type endopeptidase activity"/>
    <property type="evidence" value="ECO:0007669"/>
    <property type="project" value="InterPro"/>
</dbReference>